<dbReference type="EMBL" id="JBEYXV010000017">
    <property type="protein sequence ID" value="MEU6824844.1"/>
    <property type="molecule type" value="Genomic_DNA"/>
</dbReference>
<evidence type="ECO:0000256" key="1">
    <source>
        <dbReference type="SAM" id="Phobius"/>
    </source>
</evidence>
<evidence type="ECO:0000313" key="2">
    <source>
        <dbReference type="EMBL" id="MEU6824844.1"/>
    </source>
</evidence>
<organism evidence="2 3">
    <name type="scientific">Streptomyces atriruber</name>
    <dbReference type="NCBI Taxonomy" id="545121"/>
    <lineage>
        <taxon>Bacteria</taxon>
        <taxon>Bacillati</taxon>
        <taxon>Actinomycetota</taxon>
        <taxon>Actinomycetes</taxon>
        <taxon>Kitasatosporales</taxon>
        <taxon>Streptomycetaceae</taxon>
        <taxon>Streptomyces</taxon>
    </lineage>
</organism>
<proteinExistence type="predicted"/>
<dbReference type="RefSeq" id="WP_359354541.1">
    <property type="nucleotide sequence ID" value="NZ_JBEYXV010000017.1"/>
</dbReference>
<evidence type="ECO:0000313" key="3">
    <source>
        <dbReference type="Proteomes" id="UP001551176"/>
    </source>
</evidence>
<keyword evidence="1" id="KW-0472">Membrane</keyword>
<name>A0ABV3BUZ4_9ACTN</name>
<sequence>MDISQLTDAERRLWEAYPLGRVVDFRERPREPATEGADWGPGRTVRAEVVRALLVGGPRQEGEIAALRLHGARISGRLDLQYAEVAGPVHLWSCHFDEKLRLYGAQLRQLNLGWSVLPSMNGTSLRVDGSLRMTGCRVRGPVRLGGARISGAVFLDGAHLGEEGVALDEPVLALNRTTIDDDLQADGGLVVHGEVRLAGAVVAGNITFDDAVLSNPGRTALHASTLSAGTDLHAMRLRTYGRLNLRGARIPGQLNLESARLSNPGGIALRASGLTVGTLWMDRAARLDGSITLHGSQFDVLYIAPETWPDEVRLDGLTYTRLGPNEPAERRLHVLERDADGYVPHAYEQLTAAYRRGGDDAAARTVQLAKQRRHRATLAWYARAWGYLQDWTVGYGFRPTRAAAWLLSLLLVGAVIFAWRPPPALKPDESPQFNAVFYVLDLLLPIVDFGQQSAYAARGAYQWFGYALIVLGWTLATTIAAGVTRAISRQ</sequence>
<feature type="transmembrane region" description="Helical" evidence="1">
    <location>
        <begin position="402"/>
        <end position="421"/>
    </location>
</feature>
<keyword evidence="3" id="KW-1185">Reference proteome</keyword>
<protein>
    <submittedName>
        <fullName evidence="2">Membrane-associated oxidoreductase</fullName>
    </submittedName>
</protein>
<gene>
    <name evidence="2" type="ORF">ABZ921_29800</name>
</gene>
<keyword evidence="1" id="KW-0812">Transmembrane</keyword>
<accession>A0ABV3BUZ4</accession>
<feature type="transmembrane region" description="Helical" evidence="1">
    <location>
        <begin position="463"/>
        <end position="484"/>
    </location>
</feature>
<reference evidence="2 3" key="1">
    <citation type="submission" date="2024-06" db="EMBL/GenBank/DDBJ databases">
        <title>The Natural Products Discovery Center: Release of the First 8490 Sequenced Strains for Exploring Actinobacteria Biosynthetic Diversity.</title>
        <authorList>
            <person name="Kalkreuter E."/>
            <person name="Kautsar S.A."/>
            <person name="Yang D."/>
            <person name="Bader C.D."/>
            <person name="Teijaro C.N."/>
            <person name="Fluegel L."/>
            <person name="Davis C.M."/>
            <person name="Simpson J.R."/>
            <person name="Lauterbach L."/>
            <person name="Steele A.D."/>
            <person name="Gui C."/>
            <person name="Meng S."/>
            <person name="Li G."/>
            <person name="Viehrig K."/>
            <person name="Ye F."/>
            <person name="Su P."/>
            <person name="Kiefer A.F."/>
            <person name="Nichols A."/>
            <person name="Cepeda A.J."/>
            <person name="Yan W."/>
            <person name="Fan B."/>
            <person name="Jiang Y."/>
            <person name="Adhikari A."/>
            <person name="Zheng C.-J."/>
            <person name="Schuster L."/>
            <person name="Cowan T.M."/>
            <person name="Smanski M.J."/>
            <person name="Chevrette M.G."/>
            <person name="De Carvalho L.P.S."/>
            <person name="Shen B."/>
        </authorList>
    </citation>
    <scope>NUCLEOTIDE SEQUENCE [LARGE SCALE GENOMIC DNA]</scope>
    <source>
        <strain evidence="2 3">NPDC046838</strain>
    </source>
</reference>
<keyword evidence="1" id="KW-1133">Transmembrane helix</keyword>
<comment type="caution">
    <text evidence="2">The sequence shown here is derived from an EMBL/GenBank/DDBJ whole genome shotgun (WGS) entry which is preliminary data.</text>
</comment>
<dbReference type="Proteomes" id="UP001551176">
    <property type="component" value="Unassembled WGS sequence"/>
</dbReference>